<gene>
    <name evidence="2" type="ORF">EDF87_104194</name>
</gene>
<dbReference type="InterPro" id="IPR029000">
    <property type="entry name" value="Cyclophilin-like_dom_sf"/>
</dbReference>
<sequence length="162" mass="18007">MHMRILDTDDSQAWKGAWLATLMLLALSVSPLATAMDISSPPTGMENTTMWMTVGEQRFAISLEDNPATRELVARVPLNLDMTDLHNNEKYATLEQPLPTQEYSPGTIQTGDLLLYGSDTLVIFYKTFTSSYSYSRLGHIDNSTGLAEALGRKNVRVRFSAD</sequence>
<accession>A0A4R7VK44</accession>
<evidence type="ECO:0000313" key="2">
    <source>
        <dbReference type="EMBL" id="TDV49548.1"/>
    </source>
</evidence>
<dbReference type="Pfam" id="PF18050">
    <property type="entry name" value="Cyclophil_like2"/>
    <property type="match status" value="1"/>
</dbReference>
<comment type="caution">
    <text evidence="2">The sequence shown here is derived from an EMBL/GenBank/DDBJ whole genome shotgun (WGS) entry which is preliminary data.</text>
</comment>
<dbReference type="EMBL" id="SOCQ01000004">
    <property type="protein sequence ID" value="TDV49548.1"/>
    <property type="molecule type" value="Genomic_DNA"/>
</dbReference>
<dbReference type="Gene3D" id="2.40.100.20">
    <property type="match status" value="1"/>
</dbReference>
<dbReference type="Proteomes" id="UP000295804">
    <property type="component" value="Unassembled WGS sequence"/>
</dbReference>
<dbReference type="SUPFAM" id="SSF50891">
    <property type="entry name" value="Cyclophilin-like"/>
    <property type="match status" value="1"/>
</dbReference>
<protein>
    <recommendedName>
        <fullName evidence="1">Cyclophilin-like domain-containing protein</fullName>
    </recommendedName>
</protein>
<feature type="domain" description="Cyclophilin-like" evidence="1">
    <location>
        <begin position="52"/>
        <end position="159"/>
    </location>
</feature>
<proteinExistence type="predicted"/>
<evidence type="ECO:0000259" key="1">
    <source>
        <dbReference type="Pfam" id="PF18050"/>
    </source>
</evidence>
<dbReference type="InterPro" id="IPR041183">
    <property type="entry name" value="Cyclophilin-like"/>
</dbReference>
<reference evidence="2 3" key="1">
    <citation type="submission" date="2019-03" db="EMBL/GenBank/DDBJ databases">
        <title>Genomic analyses of the natural microbiome of Caenorhabditis elegans.</title>
        <authorList>
            <person name="Samuel B."/>
        </authorList>
    </citation>
    <scope>NUCLEOTIDE SEQUENCE [LARGE SCALE GENOMIC DNA]</scope>
    <source>
        <strain evidence="2 3">BIGb0525</strain>
    </source>
</reference>
<organism evidence="2 3">
    <name type="scientific">Pseudomonas helmanticensis</name>
    <dbReference type="NCBI Taxonomy" id="1471381"/>
    <lineage>
        <taxon>Bacteria</taxon>
        <taxon>Pseudomonadati</taxon>
        <taxon>Pseudomonadota</taxon>
        <taxon>Gammaproteobacteria</taxon>
        <taxon>Pseudomonadales</taxon>
        <taxon>Pseudomonadaceae</taxon>
        <taxon>Pseudomonas</taxon>
    </lineage>
</organism>
<evidence type="ECO:0000313" key="3">
    <source>
        <dbReference type="Proteomes" id="UP000295804"/>
    </source>
</evidence>
<name>A0A4R7VK44_9PSED</name>
<dbReference type="AlphaFoldDB" id="A0A4R7VK44"/>